<evidence type="ECO:0000259" key="7">
    <source>
        <dbReference type="Pfam" id="PF04909"/>
    </source>
</evidence>
<dbReference type="InterPro" id="IPR015590">
    <property type="entry name" value="Aldehyde_DH_dom"/>
</dbReference>
<dbReference type="Pfam" id="PF04909">
    <property type="entry name" value="Amidohydro_2"/>
    <property type="match status" value="1"/>
</dbReference>
<dbReference type="InterPro" id="IPR016163">
    <property type="entry name" value="Ald_DH_C"/>
</dbReference>
<dbReference type="PROSITE" id="PS00687">
    <property type="entry name" value="ALDEHYDE_DEHYDR_GLU"/>
    <property type="match status" value="1"/>
</dbReference>
<dbReference type="GO" id="GO:0016787">
    <property type="term" value="F:hydrolase activity"/>
    <property type="evidence" value="ECO:0007669"/>
    <property type="project" value="InterPro"/>
</dbReference>
<protein>
    <recommendedName>
        <fullName evidence="10">Aldehyde dehydrogenase</fullName>
    </recommendedName>
</protein>
<dbReference type="EMBL" id="JACEFI010000007">
    <property type="protein sequence ID" value="KAH0597272.1"/>
    <property type="molecule type" value="Genomic_DNA"/>
</dbReference>
<dbReference type="GO" id="GO:0016620">
    <property type="term" value="F:oxidoreductase activity, acting on the aldehyde or oxo group of donors, NAD or NADP as acceptor"/>
    <property type="evidence" value="ECO:0007669"/>
    <property type="project" value="InterPro"/>
</dbReference>
<evidence type="ECO:0000313" key="8">
    <source>
        <dbReference type="EMBL" id="KAH0597272.1"/>
    </source>
</evidence>
<evidence type="ECO:0000313" key="9">
    <source>
        <dbReference type="Proteomes" id="UP000764110"/>
    </source>
</evidence>
<dbReference type="InterPro" id="IPR016162">
    <property type="entry name" value="Ald_DH_N"/>
</dbReference>
<feature type="active site" evidence="4">
    <location>
        <position position="648"/>
    </location>
</feature>
<dbReference type="Proteomes" id="UP000764110">
    <property type="component" value="Unassembled WGS sequence"/>
</dbReference>
<dbReference type="InterPro" id="IPR006680">
    <property type="entry name" value="Amidohydro-rel"/>
</dbReference>
<proteinExistence type="inferred from homology"/>
<keyword evidence="3" id="KW-0520">NAD</keyword>
<dbReference type="CDD" id="cd07093">
    <property type="entry name" value="ALDH_F8_HMSADH"/>
    <property type="match status" value="1"/>
</dbReference>
<comment type="similarity">
    <text evidence="1 5">Belongs to the aldehyde dehydrogenase family.</text>
</comment>
<keyword evidence="9" id="KW-1185">Reference proteome</keyword>
<dbReference type="SUPFAM" id="SSF53720">
    <property type="entry name" value="ALDH-like"/>
    <property type="match status" value="1"/>
</dbReference>
<dbReference type="Pfam" id="PF00171">
    <property type="entry name" value="Aldedh"/>
    <property type="match status" value="1"/>
</dbReference>
<keyword evidence="2 5" id="KW-0560">Oxidoreductase</keyword>
<dbReference type="PROSITE" id="PS00070">
    <property type="entry name" value="ALDEHYDE_DEHYDR_CYS"/>
    <property type="match status" value="1"/>
</dbReference>
<reference evidence="8 9" key="1">
    <citation type="submission" date="2020-07" db="EMBL/GenBank/DDBJ databases">
        <title>Metarhizium humberi genome.</title>
        <authorList>
            <person name="Lysoe E."/>
        </authorList>
    </citation>
    <scope>NUCLEOTIDE SEQUENCE [LARGE SCALE GENOMIC DNA]</scope>
    <source>
        <strain evidence="8 9">ESALQ1638</strain>
    </source>
</reference>
<dbReference type="PANTHER" id="PTHR43720">
    <property type="entry name" value="2-AMINOMUCONIC SEMIALDEHYDE DEHYDROGENASE"/>
    <property type="match status" value="1"/>
</dbReference>
<dbReference type="PANTHER" id="PTHR43720:SF2">
    <property type="entry name" value="2-AMINOMUCONIC SEMIALDEHYDE DEHYDROGENASE"/>
    <property type="match status" value="1"/>
</dbReference>
<sequence>MSLIASPPSSSTGLPNMQFHEPLITVAACDCMSGNTDKEFASHTSHIEGTYSSKAGFRIDIHTHIMPPSLPDMSQFDDSSNRNEWINLRLHKPSPSSSKSNSPSQKLDMYVGRRFFRTVEANCFDPETRIKEMDASGVSVQVLSTIPVLFSYDKPIKPAAMLARLLNDHIASLCRVYPSRFVGLATVPLQDVAAAVEELKRAKSLGLRGVEIGTEINGRELDDLDMEPFWKACEELDMAVFVHPLGYELARENKRWANYWSAWLIGMPSETALALHAVVSSAVLVRHPRLRLCFAHAGGAYLPLLGRIQHGYDCRPDLVAHKSEGVSPTSQVAIGQRNIWIDSLVHDPDLLEYMCKKIGPERTQDTRPYSEMDTIATLWNADTPDAAEALLQTTAAKPLRLQNFVGNEFYKASSSTDVLESFNPRTGKVLVHVPSSSAADVDQAVDAAAAAFPSWSRTPRQERARLLQKVAHLIQENKNLFAVWESIDQGKTLTRAEAEVDRAATNFSYFAQFILCEEGTVRYVDGESPVMAYEHRSPAGVFGLITPWNMPLYLLTWKIAPCLAFGCVAVAKPSEVTSVTAFLLCEIFRQAKLPPGVINMVFGKGATAGSALVTSPKVRGVSFTGGVGTGIRIRQDTAADVGKHISLELGGKNPNLIFEDVEMGKAVPLAARAAFENSGQICLCGSRIYIHRSRYEEFLPAFVGYVKQNYICGGTLGPVVSREHYSKIRSYLALAQKESATFHLGSVPEEDPQGGYWIPPVVLTGLSQESRVIQEEIFGPVVTVSTFETEDEAIALANDNANGLAAVVMTNDVSRMRRVGERIDAGLVWANCWLVRELGTSFGGLKASGVGREGGVHSREVFTNLRTVHVPSSW</sequence>
<evidence type="ECO:0000256" key="5">
    <source>
        <dbReference type="RuleBase" id="RU003345"/>
    </source>
</evidence>
<dbReference type="SUPFAM" id="SSF51556">
    <property type="entry name" value="Metallo-dependent hydrolases"/>
    <property type="match status" value="1"/>
</dbReference>
<dbReference type="AlphaFoldDB" id="A0A9P8S7U3"/>
<dbReference type="InterPro" id="IPR016160">
    <property type="entry name" value="Ald_DH_CS_CYS"/>
</dbReference>
<accession>A0A9P8S7U3</accession>
<evidence type="ECO:0000256" key="1">
    <source>
        <dbReference type="ARBA" id="ARBA00009986"/>
    </source>
</evidence>
<organism evidence="8 9">
    <name type="scientific">Metarhizium humberi</name>
    <dbReference type="NCBI Taxonomy" id="2596975"/>
    <lineage>
        <taxon>Eukaryota</taxon>
        <taxon>Fungi</taxon>
        <taxon>Dikarya</taxon>
        <taxon>Ascomycota</taxon>
        <taxon>Pezizomycotina</taxon>
        <taxon>Sordariomycetes</taxon>
        <taxon>Hypocreomycetidae</taxon>
        <taxon>Hypocreales</taxon>
        <taxon>Clavicipitaceae</taxon>
        <taxon>Metarhizium</taxon>
    </lineage>
</organism>
<gene>
    <name evidence="8" type="ORF">MHUMG1_04649</name>
</gene>
<feature type="domain" description="Aldehyde dehydrogenase" evidence="6">
    <location>
        <begin position="413"/>
        <end position="868"/>
    </location>
</feature>
<evidence type="ECO:0000259" key="6">
    <source>
        <dbReference type="Pfam" id="PF00171"/>
    </source>
</evidence>
<dbReference type="Gene3D" id="3.40.605.10">
    <property type="entry name" value="Aldehyde Dehydrogenase, Chain A, domain 1"/>
    <property type="match status" value="1"/>
</dbReference>
<evidence type="ECO:0000256" key="2">
    <source>
        <dbReference type="ARBA" id="ARBA00023002"/>
    </source>
</evidence>
<dbReference type="Gene3D" id="3.40.309.10">
    <property type="entry name" value="Aldehyde Dehydrogenase, Chain A, domain 2"/>
    <property type="match status" value="1"/>
</dbReference>
<dbReference type="InterPro" id="IPR032466">
    <property type="entry name" value="Metal_Hydrolase"/>
</dbReference>
<comment type="caution">
    <text evidence="8">The sequence shown here is derived from an EMBL/GenBank/DDBJ whole genome shotgun (WGS) entry which is preliminary data.</text>
</comment>
<dbReference type="InterPro" id="IPR029510">
    <property type="entry name" value="Ald_DH_CS_GLU"/>
</dbReference>
<dbReference type="FunFam" id="3.40.605.10:FF:000007">
    <property type="entry name" value="NAD/NADP-dependent betaine aldehyde dehydrogenase"/>
    <property type="match status" value="1"/>
</dbReference>
<evidence type="ECO:0008006" key="10">
    <source>
        <dbReference type="Google" id="ProtNLM"/>
    </source>
</evidence>
<evidence type="ECO:0000256" key="3">
    <source>
        <dbReference type="ARBA" id="ARBA00023027"/>
    </source>
</evidence>
<evidence type="ECO:0000256" key="4">
    <source>
        <dbReference type="PROSITE-ProRule" id="PRU10007"/>
    </source>
</evidence>
<dbReference type="Gene3D" id="3.20.20.140">
    <property type="entry name" value="Metal-dependent hydrolases"/>
    <property type="match status" value="1"/>
</dbReference>
<name>A0A9P8S7U3_9HYPO</name>
<dbReference type="InterPro" id="IPR016161">
    <property type="entry name" value="Ald_DH/histidinol_DH"/>
</dbReference>
<feature type="domain" description="Amidohydrolase-related" evidence="7">
    <location>
        <begin position="59"/>
        <end position="300"/>
    </location>
</feature>